<keyword evidence="6" id="KW-0276">Fatty acid metabolism</keyword>
<evidence type="ECO:0000256" key="6">
    <source>
        <dbReference type="ARBA" id="ARBA00022832"/>
    </source>
</evidence>
<dbReference type="Pfam" id="PF02230">
    <property type="entry name" value="Abhydrolase_2"/>
    <property type="match status" value="1"/>
</dbReference>
<dbReference type="InterPro" id="IPR029058">
    <property type="entry name" value="AB_hydrolase_fold"/>
</dbReference>
<evidence type="ECO:0000256" key="8">
    <source>
        <dbReference type="ARBA" id="ARBA00031195"/>
    </source>
</evidence>
<evidence type="ECO:0000256" key="5">
    <source>
        <dbReference type="ARBA" id="ARBA00022801"/>
    </source>
</evidence>
<comment type="catalytic activity">
    <reaction evidence="9">
        <text>S-hexadecanoyl-L-cysteinyl-[protein] + H2O = L-cysteinyl-[protein] + hexadecanoate + H(+)</text>
        <dbReference type="Rhea" id="RHEA:19233"/>
        <dbReference type="Rhea" id="RHEA-COMP:10131"/>
        <dbReference type="Rhea" id="RHEA-COMP:11032"/>
        <dbReference type="ChEBI" id="CHEBI:7896"/>
        <dbReference type="ChEBI" id="CHEBI:15377"/>
        <dbReference type="ChEBI" id="CHEBI:15378"/>
        <dbReference type="ChEBI" id="CHEBI:29950"/>
        <dbReference type="ChEBI" id="CHEBI:74151"/>
        <dbReference type="EC" id="3.1.2.22"/>
    </reaction>
</comment>
<dbReference type="PANTHER" id="PTHR10655">
    <property type="entry name" value="LYSOPHOSPHOLIPASE-RELATED"/>
    <property type="match status" value="1"/>
</dbReference>
<dbReference type="GO" id="GO:0008474">
    <property type="term" value="F:palmitoyl-(protein) hydrolase activity"/>
    <property type="evidence" value="ECO:0007669"/>
    <property type="project" value="UniProtKB-EC"/>
</dbReference>
<reference evidence="12" key="1">
    <citation type="submission" date="2021-01" db="UniProtKB">
        <authorList>
            <consortium name="EnsemblMetazoa"/>
        </authorList>
    </citation>
    <scope>IDENTIFICATION</scope>
</reference>
<evidence type="ECO:0000256" key="1">
    <source>
        <dbReference type="ARBA" id="ARBA00004496"/>
    </source>
</evidence>
<evidence type="ECO:0000313" key="13">
    <source>
        <dbReference type="Proteomes" id="UP000594262"/>
    </source>
</evidence>
<evidence type="ECO:0000256" key="9">
    <source>
        <dbReference type="ARBA" id="ARBA00047337"/>
    </source>
</evidence>
<evidence type="ECO:0000313" key="12">
    <source>
        <dbReference type="EnsemblMetazoa" id="CLYHEMP010603.1"/>
    </source>
</evidence>
<dbReference type="InterPro" id="IPR050565">
    <property type="entry name" value="LYPA1-2/EST-like"/>
</dbReference>
<dbReference type="RefSeq" id="XP_066918469.1">
    <property type="nucleotide sequence ID" value="XM_067062368.1"/>
</dbReference>
<dbReference type="PANTHER" id="PTHR10655:SF68">
    <property type="entry name" value="PALMITOYL-PROTEIN HYDROLASE"/>
    <property type="match status" value="1"/>
</dbReference>
<dbReference type="GO" id="GO:0005737">
    <property type="term" value="C:cytoplasm"/>
    <property type="evidence" value="ECO:0007669"/>
    <property type="project" value="UniProtKB-SubCell"/>
</dbReference>
<dbReference type="Gene3D" id="3.40.50.1820">
    <property type="entry name" value="alpha/beta hydrolase"/>
    <property type="match status" value="1"/>
</dbReference>
<dbReference type="SUPFAM" id="SSF53474">
    <property type="entry name" value="alpha/beta-Hydrolases"/>
    <property type="match status" value="1"/>
</dbReference>
<dbReference type="GO" id="GO:0052689">
    <property type="term" value="F:carboxylic ester hydrolase activity"/>
    <property type="evidence" value="ECO:0007669"/>
    <property type="project" value="TreeGrafter"/>
</dbReference>
<organism evidence="12 13">
    <name type="scientific">Clytia hemisphaerica</name>
    <dbReference type="NCBI Taxonomy" id="252671"/>
    <lineage>
        <taxon>Eukaryota</taxon>
        <taxon>Metazoa</taxon>
        <taxon>Cnidaria</taxon>
        <taxon>Hydrozoa</taxon>
        <taxon>Hydroidolina</taxon>
        <taxon>Leptothecata</taxon>
        <taxon>Obeliida</taxon>
        <taxon>Clytiidae</taxon>
        <taxon>Clytia</taxon>
    </lineage>
</organism>
<dbReference type="InterPro" id="IPR003140">
    <property type="entry name" value="PLipase/COase/thioEstase"/>
</dbReference>
<dbReference type="EnsemblMetazoa" id="CLYHEMT010603.1">
    <property type="protein sequence ID" value="CLYHEMP010603.1"/>
    <property type="gene ID" value="CLYHEMG010603"/>
</dbReference>
<sequence>MSWLLRGAMAVPTVLPTAKHTATVIFLHGLGDTGHGWLAGLDEIKLPYVKYICPNAPINKVSLNFGMQMPSWFDIKSLDFKGEEDEPGLKKSTDIVLTLINEEMKSGISSDRIIVGGFSQGGSVAFHTLQTSEHKLAGCIGLSTWMSMHDKFEKITKPVNKDTPVFQGHGNADPVVKYTYGQMTEGVLKKYYTKTKFQTYGGLGHSSSPQEMSDVQDFIEKCLPKI</sequence>
<dbReference type="OrthoDB" id="2418081at2759"/>
<comment type="similarity">
    <text evidence="2">Belongs to the AB hydrolase superfamily. AB hydrolase 2 family.</text>
</comment>
<proteinExistence type="inferred from homology"/>
<dbReference type="GeneID" id="136805807"/>
<evidence type="ECO:0000256" key="3">
    <source>
        <dbReference type="ARBA" id="ARBA00012423"/>
    </source>
</evidence>
<keyword evidence="13" id="KW-1185">Reference proteome</keyword>
<evidence type="ECO:0000256" key="10">
    <source>
        <dbReference type="ARBA" id="ARBA00048656"/>
    </source>
</evidence>
<feature type="domain" description="Phospholipase/carboxylesterase/thioesterase" evidence="11">
    <location>
        <begin position="15"/>
        <end position="222"/>
    </location>
</feature>
<keyword evidence="5" id="KW-0378">Hydrolase</keyword>
<dbReference type="FunFam" id="3.40.50.1820:FF:000010">
    <property type="entry name" value="Acyl-protein thioesterase 2"/>
    <property type="match status" value="1"/>
</dbReference>
<evidence type="ECO:0000256" key="7">
    <source>
        <dbReference type="ARBA" id="ARBA00023098"/>
    </source>
</evidence>
<evidence type="ECO:0000256" key="4">
    <source>
        <dbReference type="ARBA" id="ARBA00022490"/>
    </source>
</evidence>
<evidence type="ECO:0000259" key="11">
    <source>
        <dbReference type="Pfam" id="PF02230"/>
    </source>
</evidence>
<comment type="catalytic activity">
    <reaction evidence="10">
        <text>1-hexadecanoyl-sn-glycero-3-phosphocholine + H2O = sn-glycerol 3-phosphocholine + hexadecanoate + H(+)</text>
        <dbReference type="Rhea" id="RHEA:40435"/>
        <dbReference type="ChEBI" id="CHEBI:7896"/>
        <dbReference type="ChEBI" id="CHEBI:15377"/>
        <dbReference type="ChEBI" id="CHEBI:15378"/>
        <dbReference type="ChEBI" id="CHEBI:16870"/>
        <dbReference type="ChEBI" id="CHEBI:72998"/>
    </reaction>
    <physiologicalReaction direction="left-to-right" evidence="10">
        <dbReference type="Rhea" id="RHEA:40436"/>
    </physiologicalReaction>
</comment>
<comment type="subcellular location">
    <subcellularLocation>
        <location evidence="1">Cytoplasm</location>
    </subcellularLocation>
</comment>
<keyword evidence="7" id="KW-0443">Lipid metabolism</keyword>
<dbReference type="AlphaFoldDB" id="A0A7M5UH95"/>
<dbReference type="Proteomes" id="UP000594262">
    <property type="component" value="Unplaced"/>
</dbReference>
<accession>A0A7M5UH95</accession>
<dbReference type="GO" id="GO:0006631">
    <property type="term" value="P:fatty acid metabolic process"/>
    <property type="evidence" value="ECO:0007669"/>
    <property type="project" value="UniProtKB-KW"/>
</dbReference>
<dbReference type="EC" id="3.1.2.22" evidence="3"/>
<keyword evidence="4" id="KW-0963">Cytoplasm</keyword>
<protein>
    <recommendedName>
        <fullName evidence="3">palmitoyl-protein hydrolase</fullName>
        <ecNumber evidence="3">3.1.2.22</ecNumber>
    </recommendedName>
    <alternativeName>
        <fullName evidence="8">Palmitoyl-protein hydrolase</fullName>
    </alternativeName>
</protein>
<name>A0A7M5UH95_9CNID</name>
<evidence type="ECO:0000256" key="2">
    <source>
        <dbReference type="ARBA" id="ARBA00006499"/>
    </source>
</evidence>